<evidence type="ECO:0000256" key="1">
    <source>
        <dbReference type="ARBA" id="ARBA00004141"/>
    </source>
</evidence>
<reference evidence="6 7" key="1">
    <citation type="journal article" date="2019" name="Int. J. Syst. Evol. Microbiol.">
        <title>The Global Catalogue of Microorganisms (GCM) 10K type strain sequencing project: providing services to taxonomists for standard genome sequencing and annotation.</title>
        <authorList>
            <consortium name="The Broad Institute Genomics Platform"/>
            <consortium name="The Broad Institute Genome Sequencing Center for Infectious Disease"/>
            <person name="Wu L."/>
            <person name="Ma J."/>
        </authorList>
    </citation>
    <scope>NUCLEOTIDE SEQUENCE [LARGE SCALE GENOMIC DNA]</scope>
    <source>
        <strain evidence="6 7">Q85</strain>
    </source>
</reference>
<feature type="transmembrane region" description="Helical" evidence="5">
    <location>
        <begin position="235"/>
        <end position="257"/>
    </location>
</feature>
<keyword evidence="3 5" id="KW-1133">Transmembrane helix</keyword>
<dbReference type="EMBL" id="JBHSZZ010000013">
    <property type="protein sequence ID" value="MFC7185871.1"/>
    <property type="molecule type" value="Genomic_DNA"/>
</dbReference>
<dbReference type="AlphaFoldDB" id="A0ABD5Y960"/>
<name>A0ABD5Y960_9EURY</name>
<feature type="transmembrane region" description="Helical" evidence="5">
    <location>
        <begin position="210"/>
        <end position="229"/>
    </location>
</feature>
<dbReference type="GO" id="GO:0006508">
    <property type="term" value="P:proteolysis"/>
    <property type="evidence" value="ECO:0007669"/>
    <property type="project" value="UniProtKB-KW"/>
</dbReference>
<organism evidence="6 7">
    <name type="scientific">Halorubrum yunnanense</name>
    <dbReference type="NCBI Taxonomy" id="1526162"/>
    <lineage>
        <taxon>Archaea</taxon>
        <taxon>Methanobacteriati</taxon>
        <taxon>Methanobacteriota</taxon>
        <taxon>Stenosarchaea group</taxon>
        <taxon>Halobacteria</taxon>
        <taxon>Halobacteriales</taxon>
        <taxon>Haloferacaceae</taxon>
        <taxon>Halorubrum</taxon>
    </lineage>
</organism>
<keyword evidence="6" id="KW-0378">Hydrolase</keyword>
<accession>A0ABD5Y960</accession>
<feature type="transmembrane region" description="Helical" evidence="5">
    <location>
        <begin position="277"/>
        <end position="297"/>
    </location>
</feature>
<protein>
    <submittedName>
        <fullName evidence="6">Rhomboid family intramembrane serine protease</fullName>
    </submittedName>
</protein>
<evidence type="ECO:0000313" key="7">
    <source>
        <dbReference type="Proteomes" id="UP001596390"/>
    </source>
</evidence>
<evidence type="ECO:0000256" key="2">
    <source>
        <dbReference type="ARBA" id="ARBA00022692"/>
    </source>
</evidence>
<dbReference type="RefSeq" id="WP_267662854.1">
    <property type="nucleotide sequence ID" value="NZ_JAODIX010000013.1"/>
</dbReference>
<evidence type="ECO:0000256" key="4">
    <source>
        <dbReference type="ARBA" id="ARBA00023136"/>
    </source>
</evidence>
<comment type="subcellular location">
    <subcellularLocation>
        <location evidence="1">Membrane</location>
        <topology evidence="1">Multi-pass membrane protein</topology>
    </subcellularLocation>
</comment>
<gene>
    <name evidence="6" type="ORF">ACFQMK_03005</name>
</gene>
<dbReference type="Proteomes" id="UP001596390">
    <property type="component" value="Unassembled WGS sequence"/>
</dbReference>
<dbReference type="SUPFAM" id="SSF144091">
    <property type="entry name" value="Rhomboid-like"/>
    <property type="match status" value="1"/>
</dbReference>
<evidence type="ECO:0000313" key="6">
    <source>
        <dbReference type="EMBL" id="MFC7185871.1"/>
    </source>
</evidence>
<feature type="transmembrane region" description="Helical" evidence="5">
    <location>
        <begin position="96"/>
        <end position="114"/>
    </location>
</feature>
<keyword evidence="6" id="KW-0645">Protease</keyword>
<feature type="transmembrane region" description="Helical" evidence="5">
    <location>
        <begin position="120"/>
        <end position="140"/>
    </location>
</feature>
<comment type="caution">
    <text evidence="6">The sequence shown here is derived from an EMBL/GenBank/DDBJ whole genome shotgun (WGS) entry which is preliminary data.</text>
</comment>
<dbReference type="GO" id="GO:0016020">
    <property type="term" value="C:membrane"/>
    <property type="evidence" value="ECO:0007669"/>
    <property type="project" value="UniProtKB-SubCell"/>
</dbReference>
<proteinExistence type="predicted"/>
<dbReference type="InterPro" id="IPR035952">
    <property type="entry name" value="Rhomboid-like_sf"/>
</dbReference>
<evidence type="ECO:0000256" key="5">
    <source>
        <dbReference type="SAM" id="Phobius"/>
    </source>
</evidence>
<dbReference type="GO" id="GO:0008233">
    <property type="term" value="F:peptidase activity"/>
    <property type="evidence" value="ECO:0007669"/>
    <property type="project" value="UniProtKB-KW"/>
</dbReference>
<sequence length="325" mass="33043">MRGEGESSGENSPTLRGLLASVRAAVRSSPSRDLFLLAVPLPALLVAVSLTPGTDAWHLSLATGGVFESRWALWTAFASSFVHASPAHLLDNLVNYWLLVAVAYPLSAVAGWRGRLLGATAIYLAVVPLASAWATIVALGDLTNAPTAGFSDVNSALLGYVVVVWFAALATEAGEEASGEVCEEAGGEASRKASEVRTERAGRRSPAVGVDARWSIVAALGSLALAYLAPSGVGYFPSLPAVGSLFALCAALVAVGLSAGVGRPRVVGLDLSPERELLYVTGASVAVAGVIGSLVVVPFGSNVFAHLAGYAVGVAVPLVGVVLDG</sequence>
<keyword evidence="4 5" id="KW-0472">Membrane</keyword>
<feature type="transmembrane region" description="Helical" evidence="5">
    <location>
        <begin position="303"/>
        <end position="323"/>
    </location>
</feature>
<feature type="transmembrane region" description="Helical" evidence="5">
    <location>
        <begin position="34"/>
        <end position="51"/>
    </location>
</feature>
<keyword evidence="7" id="KW-1185">Reference proteome</keyword>
<keyword evidence="2 5" id="KW-0812">Transmembrane</keyword>
<evidence type="ECO:0000256" key="3">
    <source>
        <dbReference type="ARBA" id="ARBA00022989"/>
    </source>
</evidence>